<comment type="similarity">
    <text evidence="1">Belongs to the class IV-like SAM-binding methyltransferase superfamily. RNA methyltransferase TrmH family.</text>
</comment>
<dbReference type="Gene3D" id="3.40.1280.10">
    <property type="match status" value="1"/>
</dbReference>
<dbReference type="InterPro" id="IPR001537">
    <property type="entry name" value="SpoU_MeTrfase"/>
</dbReference>
<dbReference type="GO" id="GO:0003723">
    <property type="term" value="F:RNA binding"/>
    <property type="evidence" value="ECO:0007669"/>
    <property type="project" value="InterPro"/>
</dbReference>
<proteinExistence type="inferred from homology"/>
<dbReference type="InterPro" id="IPR029064">
    <property type="entry name" value="Ribosomal_eL30-like_sf"/>
</dbReference>
<dbReference type="OrthoDB" id="9785673at2"/>
<dbReference type="Pfam" id="PF00588">
    <property type="entry name" value="SpoU_methylase"/>
    <property type="match status" value="1"/>
</dbReference>
<dbReference type="Proteomes" id="UP000000771">
    <property type="component" value="Chromosome"/>
</dbReference>
<dbReference type="NCBIfam" id="TIGR00186">
    <property type="entry name" value="rRNA_methyl_3"/>
    <property type="match status" value="1"/>
</dbReference>
<dbReference type="SUPFAM" id="SSF75217">
    <property type="entry name" value="alpha/beta knot"/>
    <property type="match status" value="1"/>
</dbReference>
<evidence type="ECO:0000313" key="5">
    <source>
        <dbReference type="EMBL" id="ACU54804.1"/>
    </source>
</evidence>
<protein>
    <submittedName>
        <fullName evidence="5">RNA methyltransferase, TrmH family, group 3</fullName>
    </submittedName>
</protein>
<reference evidence="5 6" key="1">
    <citation type="journal article" date="2009" name="Stand. Genomic Sci.">
        <title>Complete genome sequence of Acidimicrobium ferrooxidans type strain (ICP).</title>
        <authorList>
            <person name="Clum A."/>
            <person name="Nolan M."/>
            <person name="Lang E."/>
            <person name="Glavina Del Rio T."/>
            <person name="Tice H."/>
            <person name="Copeland A."/>
            <person name="Cheng J.F."/>
            <person name="Lucas S."/>
            <person name="Chen F."/>
            <person name="Bruce D."/>
            <person name="Goodwin L."/>
            <person name="Pitluck S."/>
            <person name="Ivanova N."/>
            <person name="Mavrommatis K."/>
            <person name="Mikhailova N."/>
            <person name="Pati A."/>
            <person name="Chen A."/>
            <person name="Palaniappan K."/>
            <person name="Goker M."/>
            <person name="Spring S."/>
            <person name="Land M."/>
            <person name="Hauser L."/>
            <person name="Chang Y.J."/>
            <person name="Jeffries C.C."/>
            <person name="Chain P."/>
            <person name="Bristow J."/>
            <person name="Eisen J.A."/>
            <person name="Markowitz V."/>
            <person name="Hugenholtz P."/>
            <person name="Kyrpides N.C."/>
            <person name="Klenk H.P."/>
            <person name="Lapidus A."/>
        </authorList>
    </citation>
    <scope>NUCLEOTIDE SEQUENCE [LARGE SCALE GENOMIC DNA]</scope>
    <source>
        <strain evidence="6">DSM 10331 / JCM 15462 / NBRC 103882 / ICP</strain>
    </source>
</reference>
<sequence length="251" mass="26248">MPRTDVHPRGGRGLGGERVEGRRAVLECFRAGRRRVRRVIVEAGREPEAIIEAAARAGVPVELLPPERFERVARTEVHQGVLADCDPVVDVGLDGLADGSLLVVVDHLEDPHNLGAVLRSAAAFGADGVVLPRYRSVPLTPTVTKVAAGGVEWLRFALVSSIPAALRRLRARGVWSVGLDADAATSVFSLTLATERLALVVGAEGRGLAPLVRRGVDVTAAIPLAATVASLNASVAASIALAAIVDARTRA</sequence>
<dbReference type="RefSeq" id="WP_015799280.1">
    <property type="nucleotide sequence ID" value="NC_013124.1"/>
</dbReference>
<keyword evidence="6" id="KW-1185">Reference proteome</keyword>
<dbReference type="PANTHER" id="PTHR46429">
    <property type="entry name" value="23S RRNA (GUANOSINE-2'-O-)-METHYLTRANSFERASE RLMB"/>
    <property type="match status" value="1"/>
</dbReference>
<evidence type="ECO:0000256" key="3">
    <source>
        <dbReference type="ARBA" id="ARBA00022679"/>
    </source>
</evidence>
<evidence type="ECO:0000256" key="1">
    <source>
        <dbReference type="ARBA" id="ARBA00007228"/>
    </source>
</evidence>
<dbReference type="InterPro" id="IPR029026">
    <property type="entry name" value="tRNA_m1G_MTases_N"/>
</dbReference>
<dbReference type="SUPFAM" id="SSF55315">
    <property type="entry name" value="L30e-like"/>
    <property type="match status" value="1"/>
</dbReference>
<dbReference type="HOGENOM" id="CLU_021322_0_1_11"/>
<dbReference type="GO" id="GO:0008173">
    <property type="term" value="F:RNA methyltransferase activity"/>
    <property type="evidence" value="ECO:0007669"/>
    <property type="project" value="InterPro"/>
</dbReference>
<keyword evidence="2 5" id="KW-0489">Methyltransferase</keyword>
<dbReference type="AlphaFoldDB" id="C7M1Q7"/>
<dbReference type="Pfam" id="PF08032">
    <property type="entry name" value="SpoU_sub_bind"/>
    <property type="match status" value="1"/>
</dbReference>
<dbReference type="eggNOG" id="COG0566">
    <property type="taxonomic scope" value="Bacteria"/>
</dbReference>
<dbReference type="KEGG" id="afo:Afer_1899"/>
<dbReference type="SMART" id="SM00967">
    <property type="entry name" value="SpoU_sub_bind"/>
    <property type="match status" value="1"/>
</dbReference>
<dbReference type="GO" id="GO:0006396">
    <property type="term" value="P:RNA processing"/>
    <property type="evidence" value="ECO:0007669"/>
    <property type="project" value="InterPro"/>
</dbReference>
<dbReference type="CDD" id="cd18103">
    <property type="entry name" value="SpoU-like_RlmB"/>
    <property type="match status" value="1"/>
</dbReference>
<dbReference type="EMBL" id="CP001631">
    <property type="protein sequence ID" value="ACU54804.1"/>
    <property type="molecule type" value="Genomic_DNA"/>
</dbReference>
<dbReference type="InterPro" id="IPR029028">
    <property type="entry name" value="Alpha/beta_knot_MTases"/>
</dbReference>
<dbReference type="STRING" id="525909.Afer_1899"/>
<gene>
    <name evidence="5" type="ordered locus">Afer_1899</name>
</gene>
<dbReference type="InterPro" id="IPR013123">
    <property type="entry name" value="SpoU_subst-bd"/>
</dbReference>
<keyword evidence="3 5" id="KW-0808">Transferase</keyword>
<organism evidence="5 6">
    <name type="scientific">Acidimicrobium ferrooxidans (strain DSM 10331 / JCM 15462 / NBRC 103882 / ICP)</name>
    <dbReference type="NCBI Taxonomy" id="525909"/>
    <lineage>
        <taxon>Bacteria</taxon>
        <taxon>Bacillati</taxon>
        <taxon>Actinomycetota</taxon>
        <taxon>Acidimicrobiia</taxon>
        <taxon>Acidimicrobiales</taxon>
        <taxon>Acidimicrobiaceae</taxon>
        <taxon>Acidimicrobium</taxon>
    </lineage>
</organism>
<dbReference type="PANTHER" id="PTHR46429:SF1">
    <property type="entry name" value="23S RRNA (GUANOSINE-2'-O-)-METHYLTRANSFERASE RLMB"/>
    <property type="match status" value="1"/>
</dbReference>
<evidence type="ECO:0000313" key="6">
    <source>
        <dbReference type="Proteomes" id="UP000000771"/>
    </source>
</evidence>
<evidence type="ECO:0000259" key="4">
    <source>
        <dbReference type="SMART" id="SM00967"/>
    </source>
</evidence>
<dbReference type="GO" id="GO:0032259">
    <property type="term" value="P:methylation"/>
    <property type="evidence" value="ECO:0007669"/>
    <property type="project" value="UniProtKB-KW"/>
</dbReference>
<evidence type="ECO:0000256" key="2">
    <source>
        <dbReference type="ARBA" id="ARBA00022603"/>
    </source>
</evidence>
<dbReference type="InterPro" id="IPR004441">
    <property type="entry name" value="rRNA_MeTrfase_TrmH"/>
</dbReference>
<accession>C7M1Q7</accession>
<name>C7M1Q7_ACIFD</name>
<dbReference type="GO" id="GO:0005829">
    <property type="term" value="C:cytosol"/>
    <property type="evidence" value="ECO:0007669"/>
    <property type="project" value="TreeGrafter"/>
</dbReference>
<dbReference type="Gene3D" id="3.30.1330.30">
    <property type="match status" value="1"/>
</dbReference>
<feature type="domain" description="RNA 2-O ribose methyltransferase substrate binding" evidence="4">
    <location>
        <begin position="18"/>
        <end position="91"/>
    </location>
</feature>